<evidence type="ECO:0000256" key="9">
    <source>
        <dbReference type="SAM" id="Phobius"/>
    </source>
</evidence>
<dbReference type="InterPro" id="IPR037294">
    <property type="entry name" value="ABC_BtuC-like"/>
</dbReference>
<keyword evidence="5 9" id="KW-0812">Transmembrane</keyword>
<dbReference type="InterPro" id="IPR000522">
    <property type="entry name" value="ABC_transptr_permease_BtuC"/>
</dbReference>
<gene>
    <name evidence="10" type="ORF">NRK68_10410</name>
</gene>
<evidence type="ECO:0000256" key="4">
    <source>
        <dbReference type="ARBA" id="ARBA00022475"/>
    </source>
</evidence>
<dbReference type="EMBL" id="CP102514">
    <property type="protein sequence ID" value="UUY47597.1"/>
    <property type="molecule type" value="Genomic_DNA"/>
</dbReference>
<feature type="transmembrane region" description="Helical" evidence="9">
    <location>
        <begin position="305"/>
        <end position="327"/>
    </location>
</feature>
<dbReference type="CDD" id="cd06550">
    <property type="entry name" value="TM_ABC_iron-siderophores_like"/>
    <property type="match status" value="1"/>
</dbReference>
<dbReference type="PANTHER" id="PTHR30472:SF25">
    <property type="entry name" value="ABC TRANSPORTER PERMEASE PROTEIN MJ0876-RELATED"/>
    <property type="match status" value="1"/>
</dbReference>
<feature type="region of interest" description="Disordered" evidence="8">
    <location>
        <begin position="1"/>
        <end position="107"/>
    </location>
</feature>
<feature type="compositionally biased region" description="Low complexity" evidence="8">
    <location>
        <begin position="72"/>
        <end position="104"/>
    </location>
</feature>
<feature type="transmembrane region" description="Helical" evidence="9">
    <location>
        <begin position="352"/>
        <end position="379"/>
    </location>
</feature>
<evidence type="ECO:0000313" key="10">
    <source>
        <dbReference type="EMBL" id="UUY47597.1"/>
    </source>
</evidence>
<feature type="transmembrane region" description="Helical" evidence="9">
    <location>
        <begin position="422"/>
        <end position="440"/>
    </location>
</feature>
<evidence type="ECO:0000313" key="11">
    <source>
        <dbReference type="Proteomes" id="UP001057738"/>
    </source>
</evidence>
<evidence type="ECO:0000256" key="3">
    <source>
        <dbReference type="ARBA" id="ARBA00022448"/>
    </source>
</evidence>
<dbReference type="Gene3D" id="1.10.3470.10">
    <property type="entry name" value="ABC transporter involved in vitamin B12 uptake, BtuC"/>
    <property type="match status" value="1"/>
</dbReference>
<proteinExistence type="inferred from homology"/>
<dbReference type="PANTHER" id="PTHR30472">
    <property type="entry name" value="FERRIC ENTEROBACTIN TRANSPORT SYSTEM PERMEASE PROTEIN"/>
    <property type="match status" value="1"/>
</dbReference>
<evidence type="ECO:0000256" key="8">
    <source>
        <dbReference type="SAM" id="MobiDB-lite"/>
    </source>
</evidence>
<reference evidence="10" key="1">
    <citation type="submission" date="2022-08" db="EMBL/GenBank/DDBJ databases">
        <authorList>
            <person name="Tian L."/>
        </authorList>
    </citation>
    <scope>NUCLEOTIDE SEQUENCE</scope>
    <source>
        <strain evidence="10">CM253</strain>
    </source>
</reference>
<dbReference type="GeneID" id="95573879"/>
<keyword evidence="11" id="KW-1185">Reference proteome</keyword>
<feature type="transmembrane region" description="Helical" evidence="9">
    <location>
        <begin position="231"/>
        <end position="251"/>
    </location>
</feature>
<name>A0ABY5PUL2_9ACTN</name>
<dbReference type="Proteomes" id="UP001057738">
    <property type="component" value="Chromosome"/>
</dbReference>
<comment type="similarity">
    <text evidence="2">Belongs to the binding-protein-dependent transport system permease family. FecCD subfamily.</text>
</comment>
<dbReference type="RefSeq" id="WP_257855645.1">
    <property type="nucleotide sequence ID" value="NZ_CP102514.1"/>
</dbReference>
<organism evidence="10 11">
    <name type="scientific">Streptomyces yangpuensis</name>
    <dbReference type="NCBI Taxonomy" id="1648182"/>
    <lineage>
        <taxon>Bacteria</taxon>
        <taxon>Bacillati</taxon>
        <taxon>Actinomycetota</taxon>
        <taxon>Actinomycetes</taxon>
        <taxon>Kitasatosporales</taxon>
        <taxon>Streptomycetaceae</taxon>
        <taxon>Streptomyces</taxon>
    </lineage>
</organism>
<comment type="subcellular location">
    <subcellularLocation>
        <location evidence="1">Cell membrane</location>
        <topology evidence="1">Multi-pass membrane protein</topology>
    </subcellularLocation>
</comment>
<keyword evidence="4" id="KW-1003">Cell membrane</keyword>
<dbReference type="SUPFAM" id="SSF81345">
    <property type="entry name" value="ABC transporter involved in vitamin B12 uptake, BtuC"/>
    <property type="match status" value="1"/>
</dbReference>
<protein>
    <submittedName>
        <fullName evidence="10">Iron ABC transporter permease</fullName>
    </submittedName>
</protein>
<feature type="transmembrane region" description="Helical" evidence="9">
    <location>
        <begin position="176"/>
        <end position="193"/>
    </location>
</feature>
<dbReference type="Pfam" id="PF01032">
    <property type="entry name" value="FecCD"/>
    <property type="match status" value="1"/>
</dbReference>
<accession>A0ABY5PUL2</accession>
<feature type="transmembrane region" description="Helical" evidence="9">
    <location>
        <begin position="114"/>
        <end position="138"/>
    </location>
</feature>
<evidence type="ECO:0000256" key="5">
    <source>
        <dbReference type="ARBA" id="ARBA00022692"/>
    </source>
</evidence>
<keyword evidence="3" id="KW-0813">Transport</keyword>
<evidence type="ECO:0000256" key="6">
    <source>
        <dbReference type="ARBA" id="ARBA00022989"/>
    </source>
</evidence>
<evidence type="ECO:0000256" key="2">
    <source>
        <dbReference type="ARBA" id="ARBA00007935"/>
    </source>
</evidence>
<keyword evidence="6 9" id="KW-1133">Transmembrane helix</keyword>
<evidence type="ECO:0000256" key="7">
    <source>
        <dbReference type="ARBA" id="ARBA00023136"/>
    </source>
</evidence>
<sequence length="451" mass="45723">MPFSHNPAPSASAEADRVPGRSPQNAEHTTAAPSASAGAGGVPGRSPQGAERTTAPHSGPENRSAPEETPRRAPGPTEATPAPAEAPAAATPAAAEQAKPAKPAAGERRTGHRALLLTLALLAALLLLALLSAGTGAYRIPTADVLASAQHRLGLGGAPLDRVGESVLWNVRLPRVVLALLVGAGLGCAGALMQGVFGNPLAEPGVIGISAGAAVGAVAAIGLGLSFLGNWTVTACAFVAGLVTVSAVYLLSRNGGKTEVVTLILTGIAVNAFAGALIGLFVFFADSGQVNQITFWQLGSLAQATWPKVLAVLPCAVAGLLVAPFYARRLDLLSLGERPARHLGVDVERLRLALILVVALLTAAAVAVAGVITFIGLLVPHLLRMANGPGHRFLVPGSALAGAVVLVAGDLAARTLAQPAELPLGVLTALIGSPFFFWLLRRTRRKQGGWA</sequence>
<keyword evidence="7 9" id="KW-0472">Membrane</keyword>
<feature type="transmembrane region" description="Helical" evidence="9">
    <location>
        <begin position="263"/>
        <end position="285"/>
    </location>
</feature>
<feature type="transmembrane region" description="Helical" evidence="9">
    <location>
        <begin position="205"/>
        <end position="225"/>
    </location>
</feature>
<evidence type="ECO:0000256" key="1">
    <source>
        <dbReference type="ARBA" id="ARBA00004651"/>
    </source>
</evidence>